<name>A0A8S9HIZ5_BRACR</name>
<evidence type="ECO:0000313" key="1">
    <source>
        <dbReference type="EMBL" id="KAF2556727.1"/>
    </source>
</evidence>
<comment type="caution">
    <text evidence="1">The sequence shown here is derived from an EMBL/GenBank/DDBJ whole genome shotgun (WGS) entry which is preliminary data.</text>
</comment>
<dbReference type="AlphaFoldDB" id="A0A8S9HIZ5"/>
<protein>
    <submittedName>
        <fullName evidence="1">Uncharacterized protein</fullName>
    </submittedName>
</protein>
<proteinExistence type="predicted"/>
<dbReference type="EMBL" id="QGKW02001940">
    <property type="protein sequence ID" value="KAF2556727.1"/>
    <property type="molecule type" value="Genomic_DNA"/>
</dbReference>
<dbReference type="Proteomes" id="UP000712281">
    <property type="component" value="Unassembled WGS sequence"/>
</dbReference>
<evidence type="ECO:0000313" key="2">
    <source>
        <dbReference type="Proteomes" id="UP000712281"/>
    </source>
</evidence>
<sequence length="193" mass="22139">MDPNISLTNLLIYSHLTSRPTERRLATACAKETVENLKMIRELSEKICHNHDFKKIPDKRTQYDRCAAAACLYMDQSNENISNLEDPDSKVTFSDNMDPNISLTNLLICSHLTSRPTERRLATACAKETVENLKMIRELSEKICHSHDFKKIPDKRTQYDRCAAAACLYMDQSNENISNLEDPDSKVTCNIFY</sequence>
<organism evidence="1 2">
    <name type="scientific">Brassica cretica</name>
    <name type="common">Mustard</name>
    <dbReference type="NCBI Taxonomy" id="69181"/>
    <lineage>
        <taxon>Eukaryota</taxon>
        <taxon>Viridiplantae</taxon>
        <taxon>Streptophyta</taxon>
        <taxon>Embryophyta</taxon>
        <taxon>Tracheophyta</taxon>
        <taxon>Spermatophyta</taxon>
        <taxon>Magnoliopsida</taxon>
        <taxon>eudicotyledons</taxon>
        <taxon>Gunneridae</taxon>
        <taxon>Pentapetalae</taxon>
        <taxon>rosids</taxon>
        <taxon>malvids</taxon>
        <taxon>Brassicales</taxon>
        <taxon>Brassicaceae</taxon>
        <taxon>Brassiceae</taxon>
        <taxon>Brassica</taxon>
    </lineage>
</organism>
<reference evidence="1" key="1">
    <citation type="submission" date="2019-12" db="EMBL/GenBank/DDBJ databases">
        <title>Genome sequencing and annotation of Brassica cretica.</title>
        <authorList>
            <person name="Studholme D.J."/>
            <person name="Sarris P.F."/>
        </authorList>
    </citation>
    <scope>NUCLEOTIDE SEQUENCE</scope>
    <source>
        <strain evidence="1">PFS-001/15</strain>
        <tissue evidence="1">Leaf</tissue>
    </source>
</reference>
<gene>
    <name evidence="1" type="ORF">F2Q68_00014579</name>
</gene>
<accession>A0A8S9HIZ5</accession>